<feature type="transmembrane region" description="Helical" evidence="1">
    <location>
        <begin position="208"/>
        <end position="238"/>
    </location>
</feature>
<reference evidence="2 3" key="1">
    <citation type="submission" date="2023-12" db="EMBL/GenBank/DDBJ databases">
        <title>Description of new species of Mycobacterium terrae complex isolated from sewage at the Sao Paulo Zoological Park Foundation in Brazil.</title>
        <authorList>
            <person name="Romagnoli C.L."/>
            <person name="Conceicao E.C."/>
            <person name="Machado E."/>
            <person name="Barreto L.B.P.F."/>
            <person name="Sharma A."/>
            <person name="Silva N.M."/>
            <person name="Marques L.E."/>
            <person name="Juliana M.A."/>
            <person name="Lourenco M.C.S."/>
            <person name="Digiampietri L.A."/>
            <person name="Suffys P.N."/>
            <person name="Viana-Niero C."/>
        </authorList>
    </citation>
    <scope>NUCLEOTIDE SEQUENCE [LARGE SCALE GENOMIC DNA]</scope>
    <source>
        <strain evidence="2 3">MYC123</strain>
    </source>
</reference>
<evidence type="ECO:0000313" key="2">
    <source>
        <dbReference type="EMBL" id="MEB3052343.1"/>
    </source>
</evidence>
<gene>
    <name evidence="2" type="ORF">KV112_21865</name>
</gene>
<accession>A0ABU5YUE0</accession>
<feature type="transmembrane region" description="Helical" evidence="1">
    <location>
        <begin position="146"/>
        <end position="172"/>
    </location>
</feature>
<feature type="transmembrane region" description="Helical" evidence="1">
    <location>
        <begin position="15"/>
        <end position="46"/>
    </location>
</feature>
<evidence type="ECO:0000256" key="1">
    <source>
        <dbReference type="SAM" id="Phobius"/>
    </source>
</evidence>
<feature type="transmembrane region" description="Helical" evidence="1">
    <location>
        <begin position="309"/>
        <end position="334"/>
    </location>
</feature>
<feature type="transmembrane region" description="Helical" evidence="1">
    <location>
        <begin position="112"/>
        <end position="140"/>
    </location>
</feature>
<organism evidence="2 3">
    <name type="scientific">[Mycobacterium] zoologicum</name>
    <dbReference type="NCBI Taxonomy" id="2872311"/>
    <lineage>
        <taxon>Bacteria</taxon>
        <taxon>Bacillati</taxon>
        <taxon>Actinomycetota</taxon>
        <taxon>Actinomycetes</taxon>
        <taxon>Mycobacteriales</taxon>
        <taxon>Mycobacteriaceae</taxon>
        <taxon>Mycolicibacter</taxon>
    </lineage>
</organism>
<dbReference type="RefSeq" id="WP_225400392.1">
    <property type="nucleotide sequence ID" value="NZ_JAYJJT010000043.1"/>
</dbReference>
<name>A0ABU5YUE0_9MYCO</name>
<comment type="caution">
    <text evidence="2">The sequence shown here is derived from an EMBL/GenBank/DDBJ whole genome shotgun (WGS) entry which is preliminary data.</text>
</comment>
<proteinExistence type="predicted"/>
<feature type="transmembrane region" description="Helical" evidence="1">
    <location>
        <begin position="244"/>
        <end position="264"/>
    </location>
</feature>
<keyword evidence="1" id="KW-1133">Transmembrane helix</keyword>
<dbReference type="EMBL" id="JAYJJT010000043">
    <property type="protein sequence ID" value="MEB3052343.1"/>
    <property type="molecule type" value="Genomic_DNA"/>
</dbReference>
<feature type="transmembrane region" description="Helical" evidence="1">
    <location>
        <begin position="285"/>
        <end position="303"/>
    </location>
</feature>
<keyword evidence="1" id="KW-0472">Membrane</keyword>
<keyword evidence="3" id="KW-1185">Reference proteome</keyword>
<keyword evidence="1" id="KW-0812">Transmembrane</keyword>
<evidence type="ECO:0000313" key="3">
    <source>
        <dbReference type="Proteomes" id="UP001299046"/>
    </source>
</evidence>
<sequence length="367" mass="40085">MPVAGSGRDIRPEHVLWLLTALSALSTVFGSVFFVLSVGVFAYAAWVARTRPILWPPDVEELLVQYRLARPTGRPIAAGPAQPMAYIPFRPMTYGEMFGAGYKIMMRNWTTLIGIPAAILVAFMVAMATIGTVMVIPMTAVGSDSLFMVTFVVLSVPMLAVAFLADALLIALSVTATHKAVRGESVRLTEVFAIARGRMFAVLRLTGAYYAWFVIVDIIVFAVLFAAVTALGFAGMVLLIPVEIAVFGLGIMFSLSPIVLVVEGRGVMDSFRRAWELAKVSWQRILGVHLCWAIGMMVLMPLFGIGGTVAFFILGPVGAMVVFPLLFGVMIAYFRTMQMLIYTDTRIRQERFDMELSAAWAQNTGAM</sequence>
<protein>
    <submittedName>
        <fullName evidence="2">Uncharacterized protein</fullName>
    </submittedName>
</protein>
<dbReference type="Proteomes" id="UP001299046">
    <property type="component" value="Unassembled WGS sequence"/>
</dbReference>